<evidence type="ECO:0000313" key="3">
    <source>
        <dbReference type="Proteomes" id="UP000610558"/>
    </source>
</evidence>
<dbReference type="RefSeq" id="WP_190766926.1">
    <property type="nucleotide sequence ID" value="NZ_JACXLD010000021.1"/>
</dbReference>
<accession>A0A927GXR7</accession>
<reference evidence="2" key="1">
    <citation type="submission" date="2020-09" db="EMBL/GenBank/DDBJ databases">
        <authorList>
            <person name="Yoon J.-W."/>
        </authorList>
    </citation>
    <scope>NUCLEOTIDE SEQUENCE</scope>
    <source>
        <strain evidence="2">KMU-158</strain>
    </source>
</reference>
<keyword evidence="3" id="KW-1185">Reference proteome</keyword>
<comment type="caution">
    <text evidence="2">The sequence shown here is derived from an EMBL/GenBank/DDBJ whole genome shotgun (WGS) entry which is preliminary data.</text>
</comment>
<dbReference type="EMBL" id="JACXLD010000021">
    <property type="protein sequence ID" value="MBD2860282.1"/>
    <property type="molecule type" value="Genomic_DNA"/>
</dbReference>
<sequence length="47" mass="5195">MTDHLSQLGAKAEAAQNPDEAVLETVPNPHPDVGVSTYIDPRFRRIH</sequence>
<evidence type="ECO:0000313" key="2">
    <source>
        <dbReference type="EMBL" id="MBD2860282.1"/>
    </source>
</evidence>
<gene>
    <name evidence="2" type="ORF">IB286_14895</name>
</gene>
<dbReference type="Proteomes" id="UP000610558">
    <property type="component" value="Unassembled WGS sequence"/>
</dbReference>
<proteinExistence type="predicted"/>
<name>A0A927GXR7_9GAMM</name>
<protein>
    <submittedName>
        <fullName evidence="2">Uncharacterized protein</fullName>
    </submittedName>
</protein>
<organism evidence="2 3">
    <name type="scientific">Spongiibacter pelagi</name>
    <dbReference type="NCBI Taxonomy" id="2760804"/>
    <lineage>
        <taxon>Bacteria</taxon>
        <taxon>Pseudomonadati</taxon>
        <taxon>Pseudomonadota</taxon>
        <taxon>Gammaproteobacteria</taxon>
        <taxon>Cellvibrionales</taxon>
        <taxon>Spongiibacteraceae</taxon>
        <taxon>Spongiibacter</taxon>
    </lineage>
</organism>
<feature type="region of interest" description="Disordered" evidence="1">
    <location>
        <begin position="1"/>
        <end position="47"/>
    </location>
</feature>
<evidence type="ECO:0000256" key="1">
    <source>
        <dbReference type="SAM" id="MobiDB-lite"/>
    </source>
</evidence>
<dbReference type="AlphaFoldDB" id="A0A927GXR7"/>